<dbReference type="PANTHER" id="PTHR43844">
    <property type="entry name" value="METHIONINE SYNTHASE"/>
    <property type="match status" value="1"/>
</dbReference>
<evidence type="ECO:0000313" key="2">
    <source>
        <dbReference type="EMBL" id="PRX60291.1"/>
    </source>
</evidence>
<evidence type="ECO:0000313" key="3">
    <source>
        <dbReference type="Proteomes" id="UP000238312"/>
    </source>
</evidence>
<dbReference type="GO" id="GO:0009086">
    <property type="term" value="P:methionine biosynthetic process"/>
    <property type="evidence" value="ECO:0007669"/>
    <property type="project" value="InterPro"/>
</dbReference>
<keyword evidence="2" id="KW-0808">Transferase</keyword>
<dbReference type="InterPro" id="IPR038071">
    <property type="entry name" value="UROD/MetE-like_sf"/>
</dbReference>
<proteinExistence type="predicted"/>
<comment type="caution">
    <text evidence="2">The sequence shown here is derived from an EMBL/GenBank/DDBJ whole genome shotgun (WGS) entry which is preliminary data.</text>
</comment>
<dbReference type="InterPro" id="IPR002629">
    <property type="entry name" value="Met_Synth_C/arc"/>
</dbReference>
<gene>
    <name evidence="2" type="ORF">B0I32_11758</name>
</gene>
<keyword evidence="2" id="KW-0489">Methyltransferase</keyword>
<dbReference type="Gene3D" id="3.20.20.210">
    <property type="match status" value="1"/>
</dbReference>
<feature type="domain" description="Cobalamin-independent methionine synthase MetE C-terminal/archaeal" evidence="1">
    <location>
        <begin position="200"/>
        <end position="381"/>
    </location>
</feature>
<dbReference type="GO" id="GO:0008270">
    <property type="term" value="F:zinc ion binding"/>
    <property type="evidence" value="ECO:0007669"/>
    <property type="project" value="InterPro"/>
</dbReference>
<dbReference type="CDD" id="cd03311">
    <property type="entry name" value="CIMS_C_terminal_like"/>
    <property type="match status" value="1"/>
</dbReference>
<dbReference type="Pfam" id="PF01717">
    <property type="entry name" value="Meth_synt_2"/>
    <property type="match status" value="1"/>
</dbReference>
<organism evidence="2 3">
    <name type="scientific">Nonomuraea fuscirosea</name>
    <dbReference type="NCBI Taxonomy" id="1291556"/>
    <lineage>
        <taxon>Bacteria</taxon>
        <taxon>Bacillati</taxon>
        <taxon>Actinomycetota</taxon>
        <taxon>Actinomycetes</taxon>
        <taxon>Streptosporangiales</taxon>
        <taxon>Streptosporangiaceae</taxon>
        <taxon>Nonomuraea</taxon>
    </lineage>
</organism>
<keyword evidence="3" id="KW-1185">Reference proteome</keyword>
<reference evidence="2 3" key="1">
    <citation type="submission" date="2018-03" db="EMBL/GenBank/DDBJ databases">
        <title>Genomic Encyclopedia of Type Strains, Phase III (KMG-III): the genomes of soil and plant-associated and newly described type strains.</title>
        <authorList>
            <person name="Whitman W."/>
        </authorList>
    </citation>
    <scope>NUCLEOTIDE SEQUENCE [LARGE SCALE GENOMIC DNA]</scope>
    <source>
        <strain evidence="2 3">CGMCC 4.7104</strain>
    </source>
</reference>
<dbReference type="PANTHER" id="PTHR43844:SF2">
    <property type="entry name" value="SYNTHASE, VITAMIN-B12 INDEPENDENT, PUTATIVE (AFU_ORTHOLOGUE AFUA_3G12060)-RELATED"/>
    <property type="match status" value="1"/>
</dbReference>
<name>A0A2T0MQ80_9ACTN</name>
<dbReference type="Proteomes" id="UP000238312">
    <property type="component" value="Unassembled WGS sequence"/>
</dbReference>
<dbReference type="GO" id="GO:0032259">
    <property type="term" value="P:methylation"/>
    <property type="evidence" value="ECO:0007669"/>
    <property type="project" value="UniProtKB-KW"/>
</dbReference>
<sequence length="404" mass="43687">MRRGNRRILTTHGGNLPRPSDLDRLIAGGDREAIDARLPSAVGEVVDRQLACGLDTVNDGEYVKAANMAGYSGYIHARVTGWERLPIDPDLPPKREYVAARDKADFPGTYASGLWLAGSGGPVRPGFSTPGAVPKLPTTGRVCTSAITYIGQDAIARDIAALKKAVADKEAAGQETDGFIAALGPLSLGAGARNAHYPSEEEYMFAVAEALRVEYKAITDAGLILQIDEPEFATTWQFHPTWTVEDLRRYLESAVEIINHSIDGLPAEQIRMHTCWGSGHRPHTQDIGLEHIADLLIKVNAQGYAIESGNVRHAHEWRVWEDVKLPEGKILIPGVVSHATDLVEHPELIAERLSNFASVVGKENLQAGTDCGIGSRVGHEEIVWAKLSALAEGARLAGNRLWAG</sequence>
<evidence type="ECO:0000259" key="1">
    <source>
        <dbReference type="Pfam" id="PF01717"/>
    </source>
</evidence>
<accession>A0A2T0MQ80</accession>
<dbReference type="EMBL" id="PVNG01000017">
    <property type="protein sequence ID" value="PRX60291.1"/>
    <property type="molecule type" value="Genomic_DNA"/>
</dbReference>
<dbReference type="RefSeq" id="WP_106246998.1">
    <property type="nucleotide sequence ID" value="NZ_PVNG01000017.1"/>
</dbReference>
<dbReference type="AlphaFoldDB" id="A0A2T0MQ80"/>
<protein>
    <submittedName>
        <fullName evidence="2">5-methyltetrahydropteroyltriglutamate--homocysteine methyltransferase</fullName>
    </submittedName>
</protein>
<dbReference type="GO" id="GO:0003871">
    <property type="term" value="F:5-methyltetrahydropteroyltriglutamate-homocysteine S-methyltransferase activity"/>
    <property type="evidence" value="ECO:0007669"/>
    <property type="project" value="InterPro"/>
</dbReference>
<dbReference type="OrthoDB" id="244285at2"/>
<dbReference type="SUPFAM" id="SSF51726">
    <property type="entry name" value="UROD/MetE-like"/>
    <property type="match status" value="1"/>
</dbReference>